<name>A0A4P9W709_9FUNG</name>
<evidence type="ECO:0000256" key="2">
    <source>
        <dbReference type="SAM" id="MobiDB-lite"/>
    </source>
</evidence>
<feature type="region of interest" description="Disordered" evidence="2">
    <location>
        <begin position="94"/>
        <end position="114"/>
    </location>
</feature>
<evidence type="ECO:0000313" key="4">
    <source>
        <dbReference type="Proteomes" id="UP000269721"/>
    </source>
</evidence>
<feature type="compositionally biased region" description="Basic and acidic residues" evidence="2">
    <location>
        <begin position="94"/>
        <end position="107"/>
    </location>
</feature>
<proteinExistence type="predicted"/>
<reference evidence="4" key="1">
    <citation type="journal article" date="2018" name="Nat. Microbiol.">
        <title>Leveraging single-cell genomics to expand the fungal tree of life.</title>
        <authorList>
            <person name="Ahrendt S.R."/>
            <person name="Quandt C.A."/>
            <person name="Ciobanu D."/>
            <person name="Clum A."/>
            <person name="Salamov A."/>
            <person name="Andreopoulos B."/>
            <person name="Cheng J.F."/>
            <person name="Woyke T."/>
            <person name="Pelin A."/>
            <person name="Henrissat B."/>
            <person name="Reynolds N.K."/>
            <person name="Benny G.L."/>
            <person name="Smith M.E."/>
            <person name="James T.Y."/>
            <person name="Grigoriev I.V."/>
        </authorList>
    </citation>
    <scope>NUCLEOTIDE SEQUENCE [LARGE SCALE GENOMIC DNA]</scope>
</reference>
<accession>A0A4P9W709</accession>
<dbReference type="GO" id="GO:0006898">
    <property type="term" value="P:receptor-mediated endocytosis"/>
    <property type="evidence" value="ECO:0007669"/>
    <property type="project" value="TreeGrafter"/>
</dbReference>
<evidence type="ECO:0000313" key="3">
    <source>
        <dbReference type="EMBL" id="RKO85926.1"/>
    </source>
</evidence>
<dbReference type="PROSITE" id="PS50236">
    <property type="entry name" value="CHCR"/>
    <property type="match status" value="1"/>
</dbReference>
<dbReference type="GO" id="GO:0032051">
    <property type="term" value="F:clathrin light chain binding"/>
    <property type="evidence" value="ECO:0007669"/>
    <property type="project" value="TreeGrafter"/>
</dbReference>
<gene>
    <name evidence="3" type="ORF">BDK51DRAFT_33764</name>
</gene>
<dbReference type="GO" id="GO:0071439">
    <property type="term" value="C:clathrin complex"/>
    <property type="evidence" value="ECO:0007669"/>
    <property type="project" value="TreeGrafter"/>
</dbReference>
<evidence type="ECO:0000256" key="1">
    <source>
        <dbReference type="PROSITE-ProRule" id="PRU01006"/>
    </source>
</evidence>
<keyword evidence="4" id="KW-1185">Reference proteome</keyword>
<dbReference type="InterPro" id="IPR000547">
    <property type="entry name" value="Clathrin_H-chain/VPS_repeat"/>
</dbReference>
<dbReference type="Gene3D" id="1.25.40.730">
    <property type="match status" value="1"/>
</dbReference>
<protein>
    <submittedName>
        <fullName evidence="3">Uncharacterized protein</fullName>
    </submittedName>
</protein>
<feature type="repeat" description="CHCR" evidence="1">
    <location>
        <begin position="1"/>
        <end position="42"/>
    </location>
</feature>
<dbReference type="PANTHER" id="PTHR10292:SF1">
    <property type="entry name" value="CLATHRIN HEAVY CHAIN"/>
    <property type="match status" value="1"/>
</dbReference>
<dbReference type="PANTHER" id="PTHR10292">
    <property type="entry name" value="CLATHRIN HEAVY CHAIN RELATED"/>
    <property type="match status" value="1"/>
</dbReference>
<organism evidence="3 4">
    <name type="scientific">Blyttiomyces helicus</name>
    <dbReference type="NCBI Taxonomy" id="388810"/>
    <lineage>
        <taxon>Eukaryota</taxon>
        <taxon>Fungi</taxon>
        <taxon>Fungi incertae sedis</taxon>
        <taxon>Chytridiomycota</taxon>
        <taxon>Chytridiomycota incertae sedis</taxon>
        <taxon>Chytridiomycetes</taxon>
        <taxon>Chytridiomycetes incertae sedis</taxon>
        <taxon>Blyttiomyces</taxon>
    </lineage>
</organism>
<dbReference type="OrthoDB" id="2113814at2759"/>
<dbReference type="Proteomes" id="UP000269721">
    <property type="component" value="Unassembled WGS sequence"/>
</dbReference>
<dbReference type="GO" id="GO:0006886">
    <property type="term" value="P:intracellular protein transport"/>
    <property type="evidence" value="ECO:0007669"/>
    <property type="project" value="UniProtKB-UniRule"/>
</dbReference>
<dbReference type="AlphaFoldDB" id="A0A4P9W709"/>
<dbReference type="EMBL" id="KZ998616">
    <property type="protein sequence ID" value="RKO85926.1"/>
    <property type="molecule type" value="Genomic_DNA"/>
</dbReference>
<sequence>MTLSKQDKLFKDAMETAAESRDTESAEELLQFFIESGKKECFAACLFTCYDLLRPDVIMELAWRNGLNDFAMPYLIQVVREYMGKVDVLEKANAERTTKEEEKEKQDTTILPGGGLGQPLMITYAGGAPGFGAPPPPAGFGGPVAPQPGFGYGGMNGF</sequence>
<dbReference type="FunFam" id="1.25.40.730:FF:000002">
    <property type="entry name" value="Clathrin heavy chain"/>
    <property type="match status" value="1"/>
</dbReference>